<comment type="caution">
    <text evidence="1">The sequence shown here is derived from an EMBL/GenBank/DDBJ whole genome shotgun (WGS) entry which is preliminary data.</text>
</comment>
<sequence>MKDQFYKKVVVLGRVNKVGNQFNGIVFKKTNIFCCKDVASFLYSSIKKIKGFSIPLVKINIFFHQKLIPFKDVVYQVSVKRNSFKVENLYI</sequence>
<proteinExistence type="predicted"/>
<dbReference type="Proteomes" id="UP000247345">
    <property type="component" value="Unassembled WGS sequence"/>
</dbReference>
<protein>
    <submittedName>
        <fullName evidence="1">Uncharacterized protein</fullName>
    </submittedName>
</protein>
<evidence type="ECO:0000313" key="1">
    <source>
        <dbReference type="EMBL" id="PQJ73309.1"/>
    </source>
</evidence>
<keyword evidence="2" id="KW-1185">Reference proteome</keyword>
<gene>
    <name evidence="1" type="ORF">BTO14_08565</name>
</gene>
<evidence type="ECO:0000313" key="2">
    <source>
        <dbReference type="Proteomes" id="UP000247345"/>
    </source>
</evidence>
<name>A0A2P6CEH3_9FLAO</name>
<dbReference type="AlphaFoldDB" id="A0A2P6CEH3"/>
<accession>A0A2P6CEH3</accession>
<dbReference type="EMBL" id="MSCK01000001">
    <property type="protein sequence ID" value="PQJ73309.1"/>
    <property type="molecule type" value="Genomic_DNA"/>
</dbReference>
<reference evidence="1 2" key="1">
    <citation type="submission" date="2016-12" db="EMBL/GenBank/DDBJ databases">
        <title>Trade-off between light-utilization and light-protection in marine flavobacteria.</title>
        <authorList>
            <person name="Kumagai Y."/>
            <person name="Yoshizawa S."/>
            <person name="Kogure K."/>
            <person name="Iwasaki W."/>
        </authorList>
    </citation>
    <scope>NUCLEOTIDE SEQUENCE [LARGE SCALE GENOMIC DNA]</scope>
    <source>
        <strain evidence="1 2">KCTC 12100</strain>
    </source>
</reference>
<organism evidence="1 2">
    <name type="scientific">Polaribacter butkevichii</name>
    <dbReference type="NCBI Taxonomy" id="218490"/>
    <lineage>
        <taxon>Bacteria</taxon>
        <taxon>Pseudomonadati</taxon>
        <taxon>Bacteroidota</taxon>
        <taxon>Flavobacteriia</taxon>
        <taxon>Flavobacteriales</taxon>
        <taxon>Flavobacteriaceae</taxon>
    </lineage>
</organism>